<evidence type="ECO:0000313" key="2">
    <source>
        <dbReference type="EMBL" id="SEB03092.1"/>
    </source>
</evidence>
<organism evidence="2 3">
    <name type="scientific">Alkalimonas amylolytica</name>
    <dbReference type="NCBI Taxonomy" id="152573"/>
    <lineage>
        <taxon>Bacteria</taxon>
        <taxon>Pseudomonadati</taxon>
        <taxon>Pseudomonadota</taxon>
        <taxon>Gammaproteobacteria</taxon>
        <taxon>Alkalimonas</taxon>
    </lineage>
</organism>
<name>A0A1H4G303_ALKAM</name>
<evidence type="ECO:0000313" key="3">
    <source>
        <dbReference type="Proteomes" id="UP000198773"/>
    </source>
</evidence>
<gene>
    <name evidence="2" type="ORF">SAMN04488051_11533</name>
</gene>
<dbReference type="Proteomes" id="UP000198773">
    <property type="component" value="Unassembled WGS sequence"/>
</dbReference>
<keyword evidence="1" id="KW-0472">Membrane</keyword>
<keyword evidence="1" id="KW-1133">Transmembrane helix</keyword>
<reference evidence="2 3" key="1">
    <citation type="submission" date="2016-10" db="EMBL/GenBank/DDBJ databases">
        <authorList>
            <person name="de Groot N.N."/>
        </authorList>
    </citation>
    <scope>NUCLEOTIDE SEQUENCE [LARGE SCALE GENOMIC DNA]</scope>
    <source>
        <strain evidence="2 3">CGMCC 1.3430</strain>
    </source>
</reference>
<keyword evidence="1" id="KW-0812">Transmembrane</keyword>
<protein>
    <submittedName>
        <fullName evidence="2">Uncharacterized protein</fullName>
    </submittedName>
</protein>
<proteinExistence type="predicted"/>
<accession>A0A1H4G303</accession>
<sequence>MPNQALNIVGVVIAAASKLDGIGQTLGKEFRVRTKFTSLMVCFCISRLVYAQVLLFSALSAKYRVNIHALMKNADDPYLLAACLLIKNQVATLRKFSVTW</sequence>
<keyword evidence="3" id="KW-1185">Reference proteome</keyword>
<dbReference type="EMBL" id="FNRM01000015">
    <property type="protein sequence ID" value="SEB03092.1"/>
    <property type="molecule type" value="Genomic_DNA"/>
</dbReference>
<feature type="transmembrane region" description="Helical" evidence="1">
    <location>
        <begin position="36"/>
        <end position="61"/>
    </location>
</feature>
<dbReference type="AlphaFoldDB" id="A0A1H4G303"/>
<dbReference type="STRING" id="152573.SAMN04488051_11533"/>
<evidence type="ECO:0000256" key="1">
    <source>
        <dbReference type="SAM" id="Phobius"/>
    </source>
</evidence>